<dbReference type="RefSeq" id="WP_338363417.1">
    <property type="nucleotide sequence ID" value="NZ_CAWVOK010000005.1"/>
</dbReference>
<reference evidence="1 2" key="1">
    <citation type="submission" date="2024-01" db="EMBL/GenBank/DDBJ databases">
        <authorList>
            <person name="Kunselman E."/>
        </authorList>
    </citation>
    <scope>NUCLEOTIDE SEQUENCE [LARGE SCALE GENOMIC DNA]</scope>
    <source>
        <strain evidence="1">2 abalone samples</strain>
    </source>
</reference>
<accession>A0ABM9N770</accession>
<proteinExistence type="predicted"/>
<protein>
    <submittedName>
        <fullName evidence="1">Uncharacterized protein</fullName>
    </submittedName>
</protein>
<dbReference type="Proteomes" id="UP001314181">
    <property type="component" value="Unassembled WGS sequence"/>
</dbReference>
<keyword evidence="2" id="KW-1185">Reference proteome</keyword>
<name>A0ABM9N770_9RICK</name>
<gene>
    <name evidence="1" type="ORF">CAXC1_140002</name>
</gene>
<organism evidence="1 2">
    <name type="scientific">Candidatus Xenohaliotis californiensis</name>
    <dbReference type="NCBI Taxonomy" id="84677"/>
    <lineage>
        <taxon>Bacteria</taxon>
        <taxon>Pseudomonadati</taxon>
        <taxon>Pseudomonadota</taxon>
        <taxon>Alphaproteobacteria</taxon>
        <taxon>Rickettsiales</taxon>
        <taxon>Anaplasmataceae</taxon>
        <taxon>Candidatus Xenohaliotis</taxon>
    </lineage>
</organism>
<dbReference type="EMBL" id="CAWVOK010000005">
    <property type="protein sequence ID" value="CAK8162401.1"/>
    <property type="molecule type" value="Genomic_DNA"/>
</dbReference>
<evidence type="ECO:0000313" key="1">
    <source>
        <dbReference type="EMBL" id="CAK8162401.1"/>
    </source>
</evidence>
<sequence length="558" mass="63286">MKSSYNHATYDTIGTASKQHGKKYTKHHYKPSYFKHWGNATYDTIGTASKQHGKKYTKHHYKPSYHNIYSEKDMQDGMFNMYKYKDHEIARVKFIIDQNYILGMLNKYRYDLYNYSCTPGARLVGVFARDFHDRGNDFYDRLHNMSNLEFLNAILATRSINPPEFNSVNFPQKKDCKWNDSECIILSSMSMSMNVNAYDNACFSKNKEDLVNVRKVFSGKRSLSMLYTVELPTTVSGGIDYNMSNNEIFRLRILPLLYVVNTEVDQYSKAGTKACVVMPAMDAIHPDDMLKFLESMLVDKVSSLRHVGTICIDTHNIWSGLDYKKDREINGIKIKFIASGAKGNVKGLFDIDDKSLSEVKGQRLFYVSYMNPLGFPGGSATYKCSGDRDFKSDAASSTDLISYLSGVPSYYDKKSGFVKPVLAKNWLEVPSIEQRLANNMKKLANNEFFICFDSKNNNAYTIGDMLIDEELQNGNSQKPTWMHIPVHKKSSIPTSLTSLLSQNDATLKSDWPNSSDAAMQQNFSKVAFDKRDKTGVSKAHQNSVSSSFVADRGSNLGI</sequence>
<evidence type="ECO:0000313" key="2">
    <source>
        <dbReference type="Proteomes" id="UP001314181"/>
    </source>
</evidence>
<comment type="caution">
    <text evidence="1">The sequence shown here is derived from an EMBL/GenBank/DDBJ whole genome shotgun (WGS) entry which is preliminary data.</text>
</comment>